<protein>
    <submittedName>
        <fullName evidence="2">Uncharacterized protein</fullName>
    </submittedName>
</protein>
<proteinExistence type="predicted"/>
<dbReference type="InParanoid" id="A0A2J6SF40"/>
<evidence type="ECO:0000313" key="3">
    <source>
        <dbReference type="Proteomes" id="UP000235371"/>
    </source>
</evidence>
<dbReference type="GeneID" id="36579783"/>
<feature type="compositionally biased region" description="Low complexity" evidence="1">
    <location>
        <begin position="633"/>
        <end position="642"/>
    </location>
</feature>
<sequence>MQPSLVEIGEQLAWLCAALKWSPSSDKMAYSTAQITVLQTPTTEQSESQERTVYYEVSSHLGVLGDNDPGPDTSGSCWHLLFENPVIVQGYPIPARIHNERGLEISMDLMASLGDAYYLTEFNDMPVLKGFSTMFVATEVSDNAVVWHFLCNQDGDRISYLNSQHYCQDYHDSSTFSPFPWTTTRNFVGWATSVNRFAGAPEVNYNEICWSRSNYCSAGCALEKMTLNAGKFVTVGATIGSGMRNHRILHLVKRSYREAVKYARQSIYVNIFDVGGRRGWLLDGASTVLHISRTQLTHDSSPHSGSPALNLEDFHHAHSGSGADAAVDALLDESNMLLEISFDPPEIVIEETTKEDGSTSKEIKKTVKKLLFHELVQRNLSLFEKLHDYQKLLMESDGKDFRRIDREKLEGWDFLEIASGESSLKPRFEILTASGRSWVDFTREIHTINLLGRGFGSLIQPSEDGITLCEGWKQVPKGKDYLATCVSTVDEICRRHGNSQAEPFRLANGIHWHKPHLLFEECCCVPGASTCDRVQVLLPPFSTRIRRPEPFAEGRGGVIFGRSRAFTWTYPNQGTPVRDHFDVQLTANEPQNTGPKMPNGPTPPDSGKGSIANTASNGTEEATAANSVDRPKAPAASSISSPQVLQLPISAVTKSSGSFLGVAEYCRNQRSSIQNSNRLRRATFHWPFPNRTESTKME</sequence>
<reference evidence="2 3" key="1">
    <citation type="submission" date="2016-04" db="EMBL/GenBank/DDBJ databases">
        <title>A degradative enzymes factory behind the ericoid mycorrhizal symbiosis.</title>
        <authorList>
            <consortium name="DOE Joint Genome Institute"/>
            <person name="Martino E."/>
            <person name="Morin E."/>
            <person name="Grelet G."/>
            <person name="Kuo A."/>
            <person name="Kohler A."/>
            <person name="Daghino S."/>
            <person name="Barry K."/>
            <person name="Choi C."/>
            <person name="Cichocki N."/>
            <person name="Clum A."/>
            <person name="Copeland A."/>
            <person name="Hainaut M."/>
            <person name="Haridas S."/>
            <person name="Labutti K."/>
            <person name="Lindquist E."/>
            <person name="Lipzen A."/>
            <person name="Khouja H.-R."/>
            <person name="Murat C."/>
            <person name="Ohm R."/>
            <person name="Olson A."/>
            <person name="Spatafora J."/>
            <person name="Veneault-Fourrey C."/>
            <person name="Henrissat B."/>
            <person name="Grigoriev I."/>
            <person name="Martin F."/>
            <person name="Perotto S."/>
        </authorList>
    </citation>
    <scope>NUCLEOTIDE SEQUENCE [LARGE SCALE GENOMIC DNA]</scope>
    <source>
        <strain evidence="2 3">E</strain>
    </source>
</reference>
<accession>A0A2J6SF40</accession>
<evidence type="ECO:0000313" key="2">
    <source>
        <dbReference type="EMBL" id="PMD49364.1"/>
    </source>
</evidence>
<evidence type="ECO:0000256" key="1">
    <source>
        <dbReference type="SAM" id="MobiDB-lite"/>
    </source>
</evidence>
<dbReference type="STRING" id="1095630.A0A2J6SF40"/>
<dbReference type="Proteomes" id="UP000235371">
    <property type="component" value="Unassembled WGS sequence"/>
</dbReference>
<feature type="region of interest" description="Disordered" evidence="1">
    <location>
        <begin position="587"/>
        <end position="642"/>
    </location>
</feature>
<organism evidence="2 3">
    <name type="scientific">Hyaloscypha bicolor E</name>
    <dbReference type="NCBI Taxonomy" id="1095630"/>
    <lineage>
        <taxon>Eukaryota</taxon>
        <taxon>Fungi</taxon>
        <taxon>Dikarya</taxon>
        <taxon>Ascomycota</taxon>
        <taxon>Pezizomycotina</taxon>
        <taxon>Leotiomycetes</taxon>
        <taxon>Helotiales</taxon>
        <taxon>Hyaloscyphaceae</taxon>
        <taxon>Hyaloscypha</taxon>
        <taxon>Hyaloscypha bicolor</taxon>
    </lineage>
</organism>
<dbReference type="EMBL" id="KZ613921">
    <property type="protein sequence ID" value="PMD49364.1"/>
    <property type="molecule type" value="Genomic_DNA"/>
</dbReference>
<name>A0A2J6SF40_9HELO</name>
<dbReference type="AlphaFoldDB" id="A0A2J6SF40"/>
<gene>
    <name evidence="2" type="ORF">K444DRAFT_298703</name>
</gene>
<dbReference type="OrthoDB" id="1658288at2759"/>
<feature type="compositionally biased region" description="Polar residues" evidence="1">
    <location>
        <begin position="611"/>
        <end position="626"/>
    </location>
</feature>
<keyword evidence="3" id="KW-1185">Reference proteome</keyword>
<dbReference type="RefSeq" id="XP_024726268.1">
    <property type="nucleotide sequence ID" value="XM_024871701.1"/>
</dbReference>